<feature type="repeat" description="WD" evidence="3">
    <location>
        <begin position="291"/>
        <end position="333"/>
    </location>
</feature>
<keyword evidence="5" id="KW-1185">Reference proteome</keyword>
<dbReference type="SMART" id="SM00320">
    <property type="entry name" value="WD40"/>
    <property type="match status" value="7"/>
</dbReference>
<feature type="repeat" description="WD" evidence="3">
    <location>
        <begin position="247"/>
        <end position="279"/>
    </location>
</feature>
<dbReference type="PROSITE" id="PS50082">
    <property type="entry name" value="WD_REPEATS_2"/>
    <property type="match status" value="7"/>
</dbReference>
<protein>
    <submittedName>
        <fullName evidence="4">WD40 repeat-like protein</fullName>
    </submittedName>
</protein>
<dbReference type="Proteomes" id="UP000078512">
    <property type="component" value="Unassembled WGS sequence"/>
</dbReference>
<dbReference type="EMBL" id="KV442104">
    <property type="protein sequence ID" value="OAQ23992.1"/>
    <property type="molecule type" value="Genomic_DNA"/>
</dbReference>
<dbReference type="InterPro" id="IPR036322">
    <property type="entry name" value="WD40_repeat_dom_sf"/>
</dbReference>
<dbReference type="InterPro" id="IPR015943">
    <property type="entry name" value="WD40/YVTN_repeat-like_dom_sf"/>
</dbReference>
<accession>A0A197JFN8</accession>
<name>A0A197JFN8_9FUNG</name>
<dbReference type="PRINTS" id="PR00320">
    <property type="entry name" value="GPROTEINBRPT"/>
</dbReference>
<feature type="non-terminal residue" evidence="4">
    <location>
        <position position="1"/>
    </location>
</feature>
<dbReference type="CDD" id="cd00200">
    <property type="entry name" value="WD40"/>
    <property type="match status" value="1"/>
</dbReference>
<organism evidence="4 5">
    <name type="scientific">Linnemannia elongata AG-77</name>
    <dbReference type="NCBI Taxonomy" id="1314771"/>
    <lineage>
        <taxon>Eukaryota</taxon>
        <taxon>Fungi</taxon>
        <taxon>Fungi incertae sedis</taxon>
        <taxon>Mucoromycota</taxon>
        <taxon>Mortierellomycotina</taxon>
        <taxon>Mortierellomycetes</taxon>
        <taxon>Mortierellales</taxon>
        <taxon>Mortierellaceae</taxon>
        <taxon>Linnemannia</taxon>
    </lineage>
</organism>
<gene>
    <name evidence="4" type="ORF">K457DRAFT_82837</name>
</gene>
<dbReference type="InterPro" id="IPR019775">
    <property type="entry name" value="WD40_repeat_CS"/>
</dbReference>
<dbReference type="PANTHER" id="PTHR19848:SF8">
    <property type="entry name" value="F-BOX AND WD REPEAT DOMAIN CONTAINING 7"/>
    <property type="match status" value="1"/>
</dbReference>
<evidence type="ECO:0000256" key="1">
    <source>
        <dbReference type="ARBA" id="ARBA00022574"/>
    </source>
</evidence>
<feature type="repeat" description="WD" evidence="3">
    <location>
        <begin position="1"/>
        <end position="33"/>
    </location>
</feature>
<dbReference type="InterPro" id="IPR020472">
    <property type="entry name" value="WD40_PAC1"/>
</dbReference>
<proteinExistence type="predicted"/>
<dbReference type="Gene3D" id="2.130.10.10">
    <property type="entry name" value="YVTN repeat-like/Quinoprotein amine dehydrogenase"/>
    <property type="match status" value="3"/>
</dbReference>
<dbReference type="InterPro" id="IPR001680">
    <property type="entry name" value="WD40_rpt"/>
</dbReference>
<keyword evidence="2" id="KW-0677">Repeat</keyword>
<dbReference type="PROSITE" id="PS50294">
    <property type="entry name" value="WD_REPEATS_REGION"/>
    <property type="match status" value="4"/>
</dbReference>
<dbReference type="Pfam" id="PF00400">
    <property type="entry name" value="WD40"/>
    <property type="match status" value="7"/>
</dbReference>
<dbReference type="SUPFAM" id="SSF50978">
    <property type="entry name" value="WD40 repeat-like"/>
    <property type="match status" value="1"/>
</dbReference>
<evidence type="ECO:0000313" key="4">
    <source>
        <dbReference type="EMBL" id="OAQ23992.1"/>
    </source>
</evidence>
<feature type="repeat" description="WD" evidence="3">
    <location>
        <begin position="34"/>
        <end position="75"/>
    </location>
</feature>
<dbReference type="OrthoDB" id="2405918at2759"/>
<reference evidence="4 5" key="1">
    <citation type="submission" date="2016-05" db="EMBL/GenBank/DDBJ databases">
        <title>Genome sequencing reveals origins of a unique bacterial endosymbiosis in the earliest lineages of terrestrial Fungi.</title>
        <authorList>
            <consortium name="DOE Joint Genome Institute"/>
            <person name="Uehling J."/>
            <person name="Gryganskyi A."/>
            <person name="Hameed K."/>
            <person name="Tschaplinski T."/>
            <person name="Misztal P."/>
            <person name="Wu S."/>
            <person name="Desiro A."/>
            <person name="Vande Pol N."/>
            <person name="Du Z.-Y."/>
            <person name="Zienkiewicz A."/>
            <person name="Zienkiewicz K."/>
            <person name="Morin E."/>
            <person name="Tisserant E."/>
            <person name="Splivallo R."/>
            <person name="Hainaut M."/>
            <person name="Henrissat B."/>
            <person name="Ohm R."/>
            <person name="Kuo A."/>
            <person name="Yan J."/>
            <person name="Lipzen A."/>
            <person name="Nolan M."/>
            <person name="Labutti K."/>
            <person name="Barry K."/>
            <person name="Goldstein A."/>
            <person name="Labbe J."/>
            <person name="Schadt C."/>
            <person name="Tuskan G."/>
            <person name="Grigoriev I."/>
            <person name="Martin F."/>
            <person name="Vilgalys R."/>
            <person name="Bonito G."/>
        </authorList>
    </citation>
    <scope>NUCLEOTIDE SEQUENCE [LARGE SCALE GENOMIC DNA]</scope>
    <source>
        <strain evidence="4 5">AG-77</strain>
    </source>
</reference>
<feature type="repeat" description="WD" evidence="3">
    <location>
        <begin position="205"/>
        <end position="239"/>
    </location>
</feature>
<dbReference type="PROSITE" id="PS00678">
    <property type="entry name" value="WD_REPEATS_1"/>
    <property type="match status" value="2"/>
</dbReference>
<evidence type="ECO:0000256" key="3">
    <source>
        <dbReference type="PROSITE-ProRule" id="PRU00221"/>
    </source>
</evidence>
<keyword evidence="1 3" id="KW-0853">WD repeat</keyword>
<dbReference type="PANTHER" id="PTHR19848">
    <property type="entry name" value="WD40 REPEAT PROTEIN"/>
    <property type="match status" value="1"/>
</dbReference>
<evidence type="ECO:0000313" key="5">
    <source>
        <dbReference type="Proteomes" id="UP000078512"/>
    </source>
</evidence>
<evidence type="ECO:0000256" key="2">
    <source>
        <dbReference type="ARBA" id="ARBA00022737"/>
    </source>
</evidence>
<dbReference type="AlphaFoldDB" id="A0A197JFN8"/>
<dbReference type="STRING" id="1314771.A0A197JFN8"/>
<feature type="repeat" description="WD" evidence="3">
    <location>
        <begin position="154"/>
        <end position="195"/>
    </location>
</feature>
<sequence length="393" mass="42291">CITFSPNNRHLVFGYRDMTCQVWDSFSGQTLLVLEGHTNWVDSVTFSPCGKQIASASCDSTIRLWSSEAGECLFVLNSPEGSVSSVVYSADGQRLVSNSGTIRVWEPKTGVSEAGWVTPRNIAFSPIGKLIVSSSIDNTVCLWNSSSGQFISRLSGHGNLITCCTFSPDGLHIASGDLDGIIRLWDVNTNCSSSNAQELASKVRTVTYSPKLRSMAYSPDGQRLVLGTDAPSILLWDLQLDKPDVKMEGHTGTMKCVAFSPCGKWILSGSKDKTARLWSGEVDRLSCLAVVSGYTRAVSSVAWNPVVSMEFVTGSKDGSVRVWRISSAEAGDVSVRMLWGSQIGRLCAVGLTFKGAVGLSLLSHKLLVQRGAVDESLSLREEGSGVGDIEQEK</sequence>
<feature type="repeat" description="WD" evidence="3">
    <location>
        <begin position="122"/>
        <end position="153"/>
    </location>
</feature>